<dbReference type="PROSITE" id="PS51910">
    <property type="entry name" value="GH18_2"/>
    <property type="match status" value="1"/>
</dbReference>
<dbReference type="Pfam" id="PF00704">
    <property type="entry name" value="Glyco_hydro_18"/>
    <property type="match status" value="1"/>
</dbReference>
<keyword evidence="5 6" id="KW-0326">Glycosidase</keyword>
<dbReference type="FunCoup" id="A0A200PXQ4">
    <property type="interactions" value="283"/>
</dbReference>
<dbReference type="GO" id="GO:0005975">
    <property type="term" value="P:carbohydrate metabolic process"/>
    <property type="evidence" value="ECO:0007669"/>
    <property type="project" value="InterPro"/>
</dbReference>
<dbReference type="AlphaFoldDB" id="A0A200PXQ4"/>
<organism evidence="9 10">
    <name type="scientific">Macleaya cordata</name>
    <name type="common">Five-seeded plume-poppy</name>
    <name type="synonym">Bocconia cordata</name>
    <dbReference type="NCBI Taxonomy" id="56857"/>
    <lineage>
        <taxon>Eukaryota</taxon>
        <taxon>Viridiplantae</taxon>
        <taxon>Streptophyta</taxon>
        <taxon>Embryophyta</taxon>
        <taxon>Tracheophyta</taxon>
        <taxon>Spermatophyta</taxon>
        <taxon>Magnoliopsida</taxon>
        <taxon>Ranunculales</taxon>
        <taxon>Papaveraceae</taxon>
        <taxon>Papaveroideae</taxon>
        <taxon>Macleaya</taxon>
    </lineage>
</organism>
<dbReference type="STRING" id="56857.A0A200PXQ4"/>
<keyword evidence="4" id="KW-0325">Glycoprotein</keyword>
<dbReference type="Gene3D" id="3.20.20.80">
    <property type="entry name" value="Glycosidases"/>
    <property type="match status" value="1"/>
</dbReference>
<evidence type="ECO:0000259" key="8">
    <source>
        <dbReference type="PROSITE" id="PS51910"/>
    </source>
</evidence>
<reference evidence="9 10" key="1">
    <citation type="journal article" date="2017" name="Mol. Plant">
        <title>The Genome of Medicinal Plant Macleaya cordata Provides New Insights into Benzylisoquinoline Alkaloids Metabolism.</title>
        <authorList>
            <person name="Liu X."/>
            <person name="Liu Y."/>
            <person name="Huang P."/>
            <person name="Ma Y."/>
            <person name="Qing Z."/>
            <person name="Tang Q."/>
            <person name="Cao H."/>
            <person name="Cheng P."/>
            <person name="Zheng Y."/>
            <person name="Yuan Z."/>
            <person name="Zhou Y."/>
            <person name="Liu J."/>
            <person name="Tang Z."/>
            <person name="Zhuo Y."/>
            <person name="Zhang Y."/>
            <person name="Yu L."/>
            <person name="Huang J."/>
            <person name="Yang P."/>
            <person name="Peng Q."/>
            <person name="Zhang J."/>
            <person name="Jiang W."/>
            <person name="Zhang Z."/>
            <person name="Lin K."/>
            <person name="Ro D.K."/>
            <person name="Chen X."/>
            <person name="Xiong X."/>
            <person name="Shang Y."/>
            <person name="Huang S."/>
            <person name="Zeng J."/>
        </authorList>
    </citation>
    <scope>NUCLEOTIDE SEQUENCE [LARGE SCALE GENOMIC DNA]</scope>
    <source>
        <strain evidence="10">cv. BLH2017</strain>
        <tissue evidence="9">Root</tissue>
    </source>
</reference>
<dbReference type="GO" id="GO:0006032">
    <property type="term" value="P:chitin catabolic process"/>
    <property type="evidence" value="ECO:0007669"/>
    <property type="project" value="TreeGrafter"/>
</dbReference>
<comment type="similarity">
    <text evidence="1">Belongs to the glycosyl hydrolase 18 family. Chitinase class V subfamily.</text>
</comment>
<comment type="caution">
    <text evidence="9">The sequence shown here is derived from an EMBL/GenBank/DDBJ whole genome shotgun (WGS) entry which is preliminary data.</text>
</comment>
<dbReference type="OrthoDB" id="76388at2759"/>
<dbReference type="InterPro" id="IPR029070">
    <property type="entry name" value="Chitinase_insertion_sf"/>
</dbReference>
<sequence length="367" mass="40459">MAKVKFVLVFLFTTFYSTMVSNAIQGGYWPSWRADSDPPSTIPTTYFTHLFYAFVVPDSVTYKLVITHSDDQWMSNFTAALHSKNPSAKAFLSIGGGNSSPNTFSNISSTPSNRANFITSTIEVARKYGFDGLDLDWEYPSDKQDMTNLGVLFAEWRSAIDKEAVQTGNPNKRLLISAAVYFAPNLVLLSSVPRTYPAEAIRDYVDFVNVMCYDYRGNWDTSLTGAHALLYDSGSNYSTSYGIQAWLDAGVPAQKLIMGLPLYGRTWKLKDSSVNGIGAPAVGTGPGTDGVLFYYQVVDFNEITGATEVYDEKTVSSYSYAGTSWIGYDGVTSINKKVDYAKAQGLGGYFFWATGYDKDWILSIEGT</sequence>
<feature type="chain" id="PRO_5012826382" evidence="7">
    <location>
        <begin position="24"/>
        <end position="367"/>
    </location>
</feature>
<dbReference type="PROSITE" id="PS01095">
    <property type="entry name" value="GH18_1"/>
    <property type="match status" value="1"/>
</dbReference>
<dbReference type="OMA" id="WMGNFTA"/>
<accession>A0A200PXQ4</accession>
<dbReference type="GO" id="GO:0008061">
    <property type="term" value="F:chitin binding"/>
    <property type="evidence" value="ECO:0007669"/>
    <property type="project" value="InterPro"/>
</dbReference>
<protein>
    <submittedName>
        <fullName evidence="9">Glycoside hydrolase</fullName>
    </submittedName>
</protein>
<dbReference type="Proteomes" id="UP000195402">
    <property type="component" value="Unassembled WGS sequence"/>
</dbReference>
<proteinExistence type="inferred from homology"/>
<evidence type="ECO:0000256" key="1">
    <source>
        <dbReference type="ARBA" id="ARBA00008682"/>
    </source>
</evidence>
<dbReference type="Gene3D" id="3.10.50.10">
    <property type="match status" value="1"/>
</dbReference>
<evidence type="ECO:0000313" key="9">
    <source>
        <dbReference type="EMBL" id="OVA03023.1"/>
    </source>
</evidence>
<dbReference type="InterPro" id="IPR001579">
    <property type="entry name" value="Glyco_hydro_18_chit_AS"/>
</dbReference>
<gene>
    <name evidence="9" type="ORF">BVC80_8415g4</name>
</gene>
<keyword evidence="3 6" id="KW-0378">Hydrolase</keyword>
<evidence type="ECO:0000256" key="5">
    <source>
        <dbReference type="ARBA" id="ARBA00023295"/>
    </source>
</evidence>
<feature type="domain" description="GH18" evidence="8">
    <location>
        <begin position="23"/>
        <end position="367"/>
    </location>
</feature>
<dbReference type="PANTHER" id="PTHR11177">
    <property type="entry name" value="CHITINASE"/>
    <property type="match status" value="1"/>
</dbReference>
<feature type="signal peptide" evidence="7">
    <location>
        <begin position="1"/>
        <end position="23"/>
    </location>
</feature>
<dbReference type="PANTHER" id="PTHR11177:SF368">
    <property type="entry name" value="GH18 DOMAIN-CONTAINING PROTEIN"/>
    <property type="match status" value="1"/>
</dbReference>
<dbReference type="SUPFAM" id="SSF51445">
    <property type="entry name" value="(Trans)glycosidases"/>
    <property type="match status" value="1"/>
</dbReference>
<dbReference type="GO" id="GO:0004568">
    <property type="term" value="F:chitinase activity"/>
    <property type="evidence" value="ECO:0007669"/>
    <property type="project" value="TreeGrafter"/>
</dbReference>
<dbReference type="InterPro" id="IPR017853">
    <property type="entry name" value="GH"/>
</dbReference>
<evidence type="ECO:0000313" key="10">
    <source>
        <dbReference type="Proteomes" id="UP000195402"/>
    </source>
</evidence>
<name>A0A200PXQ4_MACCD</name>
<dbReference type="SUPFAM" id="SSF54556">
    <property type="entry name" value="Chitinase insertion domain"/>
    <property type="match status" value="1"/>
</dbReference>
<dbReference type="InParanoid" id="A0A200PXQ4"/>
<dbReference type="InterPro" id="IPR050314">
    <property type="entry name" value="Glycosyl_Hydrlase_18"/>
</dbReference>
<evidence type="ECO:0000256" key="4">
    <source>
        <dbReference type="ARBA" id="ARBA00023180"/>
    </source>
</evidence>
<dbReference type="FunFam" id="3.10.50.10:FF:000003">
    <property type="entry name" value="Class V chitinase CHIT5b"/>
    <property type="match status" value="1"/>
</dbReference>
<dbReference type="CDD" id="cd02879">
    <property type="entry name" value="GH18_plant_chitinase_class_V"/>
    <property type="match status" value="1"/>
</dbReference>
<dbReference type="SMART" id="SM00636">
    <property type="entry name" value="Glyco_18"/>
    <property type="match status" value="1"/>
</dbReference>
<evidence type="ECO:0000256" key="3">
    <source>
        <dbReference type="ARBA" id="ARBA00022801"/>
    </source>
</evidence>
<dbReference type="InterPro" id="IPR011583">
    <property type="entry name" value="Chitinase_II/V-like_cat"/>
</dbReference>
<evidence type="ECO:0000256" key="6">
    <source>
        <dbReference type="RuleBase" id="RU000489"/>
    </source>
</evidence>
<evidence type="ECO:0000256" key="2">
    <source>
        <dbReference type="ARBA" id="ARBA00022729"/>
    </source>
</evidence>
<dbReference type="EMBL" id="MVGT01003888">
    <property type="protein sequence ID" value="OVA03023.1"/>
    <property type="molecule type" value="Genomic_DNA"/>
</dbReference>
<keyword evidence="10" id="KW-1185">Reference proteome</keyword>
<dbReference type="GO" id="GO:0005576">
    <property type="term" value="C:extracellular region"/>
    <property type="evidence" value="ECO:0007669"/>
    <property type="project" value="TreeGrafter"/>
</dbReference>
<evidence type="ECO:0000256" key="7">
    <source>
        <dbReference type="SAM" id="SignalP"/>
    </source>
</evidence>
<dbReference type="InterPro" id="IPR001223">
    <property type="entry name" value="Glyco_hydro18_cat"/>
</dbReference>
<keyword evidence="2 7" id="KW-0732">Signal</keyword>